<feature type="region of interest" description="Disordered" evidence="1">
    <location>
        <begin position="187"/>
        <end position="263"/>
    </location>
</feature>
<dbReference type="AlphaFoldDB" id="A0A2T6ZJB5"/>
<keyword evidence="2" id="KW-0472">Membrane</keyword>
<comment type="caution">
    <text evidence="4">The sequence shown here is derived from an EMBL/GenBank/DDBJ whole genome shotgun (WGS) entry which is preliminary data.</text>
</comment>
<organism evidence="4 5">
    <name type="scientific">Tuber borchii</name>
    <name type="common">White truffle</name>
    <dbReference type="NCBI Taxonomy" id="42251"/>
    <lineage>
        <taxon>Eukaryota</taxon>
        <taxon>Fungi</taxon>
        <taxon>Dikarya</taxon>
        <taxon>Ascomycota</taxon>
        <taxon>Pezizomycotina</taxon>
        <taxon>Pezizomycetes</taxon>
        <taxon>Pezizales</taxon>
        <taxon>Tuberaceae</taxon>
        <taxon>Tuber</taxon>
    </lineage>
</organism>
<evidence type="ECO:0000256" key="3">
    <source>
        <dbReference type="SAM" id="SignalP"/>
    </source>
</evidence>
<protein>
    <submittedName>
        <fullName evidence="4">Uncharacterized protein</fullName>
    </submittedName>
</protein>
<accession>A0A2T6ZJB5</accession>
<proteinExistence type="predicted"/>
<evidence type="ECO:0000313" key="5">
    <source>
        <dbReference type="Proteomes" id="UP000244722"/>
    </source>
</evidence>
<keyword evidence="3" id="KW-0732">Signal</keyword>
<dbReference type="EMBL" id="NESQ01000224">
    <property type="protein sequence ID" value="PUU75581.1"/>
    <property type="molecule type" value="Genomic_DNA"/>
</dbReference>
<evidence type="ECO:0000256" key="2">
    <source>
        <dbReference type="SAM" id="Phobius"/>
    </source>
</evidence>
<name>A0A2T6ZJB5_TUBBO</name>
<sequence>MKNLAQLYLLAALAVSPSLLAGMSPYPPFSRDLQPMRDPKFYAEIIPATKASGLGKRQTECRTGESLCPNAGWCCPSGNTCVGDTTNPGCQPPPRCGDGYFMCANMEYCCREGHECLPNHFCSEFCGLGGTQCGPDGCCEAGHVCDEKALLCNVTGTITLSIIPSTFQFPTLDTSFNPIISIPTISKTATSSTTPVSSSTTIPTTSKAATSSTTLVDPVTTTPTRPTSTNSDPEPTSSSTTKGENSSSGTESVNTGSSSSTIAPASGSNALKQAGWLGGFGILFFFVFFHM</sequence>
<keyword evidence="2" id="KW-1133">Transmembrane helix</keyword>
<evidence type="ECO:0000313" key="4">
    <source>
        <dbReference type="EMBL" id="PUU75581.1"/>
    </source>
</evidence>
<evidence type="ECO:0000256" key="1">
    <source>
        <dbReference type="SAM" id="MobiDB-lite"/>
    </source>
</evidence>
<feature type="signal peptide" evidence="3">
    <location>
        <begin position="1"/>
        <end position="22"/>
    </location>
</feature>
<dbReference type="STRING" id="42251.A0A2T6ZJB5"/>
<gene>
    <name evidence="4" type="ORF">B9Z19DRAFT_1067310</name>
</gene>
<reference evidence="4 5" key="1">
    <citation type="submission" date="2017-04" db="EMBL/GenBank/DDBJ databases">
        <title>Draft genome sequence of Tuber borchii Vittad., a whitish edible truffle.</title>
        <authorList>
            <consortium name="DOE Joint Genome Institute"/>
            <person name="Murat C."/>
            <person name="Kuo A."/>
            <person name="Barry K.W."/>
            <person name="Clum A."/>
            <person name="Dockter R.B."/>
            <person name="Fauchery L."/>
            <person name="Iotti M."/>
            <person name="Kohler A."/>
            <person name="Labutti K."/>
            <person name="Lindquist E.A."/>
            <person name="Lipzen A."/>
            <person name="Ohm R.A."/>
            <person name="Wang M."/>
            <person name="Grigoriev I.V."/>
            <person name="Zambonelli A."/>
            <person name="Martin F.M."/>
        </authorList>
    </citation>
    <scope>NUCLEOTIDE SEQUENCE [LARGE SCALE GENOMIC DNA]</scope>
    <source>
        <strain evidence="4 5">Tbo3840</strain>
    </source>
</reference>
<dbReference type="Proteomes" id="UP000244722">
    <property type="component" value="Unassembled WGS sequence"/>
</dbReference>
<feature type="transmembrane region" description="Helical" evidence="2">
    <location>
        <begin position="274"/>
        <end position="290"/>
    </location>
</feature>
<keyword evidence="5" id="KW-1185">Reference proteome</keyword>
<keyword evidence="2" id="KW-0812">Transmembrane</keyword>
<feature type="chain" id="PRO_5015631216" evidence="3">
    <location>
        <begin position="23"/>
        <end position="291"/>
    </location>
</feature>